<keyword evidence="1" id="KW-0472">Membrane</keyword>
<keyword evidence="3" id="KW-1185">Reference proteome</keyword>
<gene>
    <name evidence="2" type="ORF">ELS83_15400</name>
</gene>
<evidence type="ECO:0000256" key="1">
    <source>
        <dbReference type="SAM" id="Phobius"/>
    </source>
</evidence>
<dbReference type="Pfam" id="PF10825">
    <property type="entry name" value="DUF2752"/>
    <property type="match status" value="1"/>
</dbReference>
<name>A0ABX1WYK1_9BACT</name>
<evidence type="ECO:0000313" key="3">
    <source>
        <dbReference type="Proteomes" id="UP000732105"/>
    </source>
</evidence>
<dbReference type="InterPro" id="IPR021215">
    <property type="entry name" value="DUF2752"/>
</dbReference>
<comment type="caution">
    <text evidence="2">The sequence shown here is derived from an EMBL/GenBank/DDBJ whole genome shotgun (WGS) entry which is preliminary data.</text>
</comment>
<keyword evidence="1" id="KW-1133">Transmembrane helix</keyword>
<dbReference type="Proteomes" id="UP000732105">
    <property type="component" value="Unassembled WGS sequence"/>
</dbReference>
<dbReference type="RefSeq" id="WP_171596461.1">
    <property type="nucleotide sequence ID" value="NZ_RZNH01000029.1"/>
</dbReference>
<organism evidence="2 3">
    <name type="scientific">Marinifilum caeruleilacunae</name>
    <dbReference type="NCBI Taxonomy" id="2499076"/>
    <lineage>
        <taxon>Bacteria</taxon>
        <taxon>Pseudomonadati</taxon>
        <taxon>Bacteroidota</taxon>
        <taxon>Bacteroidia</taxon>
        <taxon>Marinilabiliales</taxon>
        <taxon>Marinifilaceae</taxon>
    </lineage>
</organism>
<protein>
    <submittedName>
        <fullName evidence="2">DUF2752 domain-containing protein</fullName>
    </submittedName>
</protein>
<dbReference type="EMBL" id="RZNH01000029">
    <property type="protein sequence ID" value="NOU61197.1"/>
    <property type="molecule type" value="Genomic_DNA"/>
</dbReference>
<feature type="transmembrane region" description="Helical" evidence="1">
    <location>
        <begin position="76"/>
        <end position="94"/>
    </location>
</feature>
<accession>A0ABX1WYK1</accession>
<evidence type="ECO:0000313" key="2">
    <source>
        <dbReference type="EMBL" id="NOU61197.1"/>
    </source>
</evidence>
<feature type="transmembrane region" description="Helical" evidence="1">
    <location>
        <begin position="47"/>
        <end position="64"/>
    </location>
</feature>
<reference evidence="2 3" key="1">
    <citation type="submission" date="2018-12" db="EMBL/GenBank/DDBJ databases">
        <title>Marinifilum JC070 sp. nov., a marine bacterium isolated from Yongle Blue Hole in the South China Sea.</title>
        <authorList>
            <person name="Fu T."/>
        </authorList>
    </citation>
    <scope>NUCLEOTIDE SEQUENCE [LARGE SCALE GENOMIC DNA]</scope>
    <source>
        <strain evidence="2 3">JC070</strain>
    </source>
</reference>
<keyword evidence="1" id="KW-0812">Transmembrane</keyword>
<proteinExistence type="predicted"/>
<sequence>MWHELIQWLEKIQHPCTFKKYMGFPCPGCGFQSAFIELLKGNLWESIQLYPALLPIIGTIISFFIQLKVNSKTGSVIVKTLFFLSIFLILGNYFKHFIA</sequence>